<dbReference type="Proteomes" id="UP000001343">
    <property type="component" value="Unassembled WGS sequence"/>
</dbReference>
<proteinExistence type="predicted"/>
<protein>
    <submittedName>
        <fullName evidence="2">Uncharacterized protein</fullName>
    </submittedName>
</protein>
<sequence>MLIPYVGNNDLSKSKQMVKKLSLFDFDLSTFFGCFPAIYFAFRYQNLIPNILLGLILIRFLFSELL</sequence>
<keyword evidence="1" id="KW-1133">Transmembrane helix</keyword>
<evidence type="ECO:0000313" key="3">
    <source>
        <dbReference type="Proteomes" id="UP000001343"/>
    </source>
</evidence>
<accession>A0AA87MQ74</accession>
<keyword evidence="1" id="KW-0812">Transmembrane</keyword>
<dbReference type="AlphaFoldDB" id="A0AA87MQ74"/>
<keyword evidence="1" id="KW-0472">Membrane</keyword>
<gene>
    <name evidence="2" type="ORF">LEP1GSC125_0192</name>
</gene>
<reference evidence="2 3" key="1">
    <citation type="journal article" date="2014" name="Int. J. Syst. Evol. Microbiol.">
        <title>Leptospira mayottensis sp. nov., a pathogenic species of the genus Leptospira isolated from humans.</title>
        <authorList>
            <person name="Bourhy P."/>
            <person name="Collet L."/>
            <person name="Brisse S."/>
            <person name="Picardeau M."/>
        </authorList>
    </citation>
    <scope>NUCLEOTIDE SEQUENCE [LARGE SCALE GENOMIC DNA]</scope>
    <source>
        <strain evidence="2 3">200901122</strain>
    </source>
</reference>
<dbReference type="EMBL" id="AKWM02000044">
    <property type="protein sequence ID" value="EKR99804.1"/>
    <property type="molecule type" value="Genomic_DNA"/>
</dbReference>
<organism evidence="2 3">
    <name type="scientific">Leptospira mayottensis 200901122</name>
    <dbReference type="NCBI Taxonomy" id="1193010"/>
    <lineage>
        <taxon>Bacteria</taxon>
        <taxon>Pseudomonadati</taxon>
        <taxon>Spirochaetota</taxon>
        <taxon>Spirochaetia</taxon>
        <taxon>Leptospirales</taxon>
        <taxon>Leptospiraceae</taxon>
        <taxon>Leptospira</taxon>
    </lineage>
</organism>
<evidence type="ECO:0000313" key="2">
    <source>
        <dbReference type="EMBL" id="EKR99804.1"/>
    </source>
</evidence>
<evidence type="ECO:0000256" key="1">
    <source>
        <dbReference type="SAM" id="Phobius"/>
    </source>
</evidence>
<feature type="transmembrane region" description="Helical" evidence="1">
    <location>
        <begin position="21"/>
        <end position="41"/>
    </location>
</feature>
<name>A0AA87MQ74_9LEPT</name>
<comment type="caution">
    <text evidence="2">The sequence shown here is derived from an EMBL/GenBank/DDBJ whole genome shotgun (WGS) entry which is preliminary data.</text>
</comment>